<feature type="non-terminal residue" evidence="1">
    <location>
        <position position="1"/>
    </location>
</feature>
<comment type="caution">
    <text evidence="1">The sequence shown here is derived from an EMBL/GenBank/DDBJ whole genome shotgun (WGS) entry which is preliminary data.</text>
</comment>
<sequence>IDSIVRESHFEIIKGTDFKGAIIPADYEVNFNKDQLAHRFTPTREDIIEAEIALTENYNKSMKNDSRVYGFKKVKNVRSHFNNYIRQYLGYVNEKGERIIWIQLVQYERLQKELDNIQLDWKSEIISGLGDVFYENITILAYNKNRDKLMIW</sequence>
<reference evidence="2" key="1">
    <citation type="journal article" date="2019" name="Int. J. Syst. Evol. Microbiol.">
        <title>The Global Catalogue of Microorganisms (GCM) 10K type strain sequencing project: providing services to taxonomists for standard genome sequencing and annotation.</title>
        <authorList>
            <consortium name="The Broad Institute Genomics Platform"/>
            <consortium name="The Broad Institute Genome Sequencing Center for Infectious Disease"/>
            <person name="Wu L."/>
            <person name="Ma J."/>
        </authorList>
    </citation>
    <scope>NUCLEOTIDE SEQUENCE [LARGE SCALE GENOMIC DNA]</scope>
    <source>
        <strain evidence="2">CCUG 60898</strain>
    </source>
</reference>
<organism evidence="1 2">
    <name type="scientific">Salinimicrobium gaetbulicola</name>
    <dbReference type="NCBI Taxonomy" id="999702"/>
    <lineage>
        <taxon>Bacteria</taxon>
        <taxon>Pseudomonadati</taxon>
        <taxon>Bacteroidota</taxon>
        <taxon>Flavobacteriia</taxon>
        <taxon>Flavobacteriales</taxon>
        <taxon>Flavobacteriaceae</taxon>
        <taxon>Salinimicrobium</taxon>
    </lineage>
</organism>
<name>A0ABW3IBE1_9FLAO</name>
<dbReference type="RefSeq" id="WP_380736386.1">
    <property type="nucleotide sequence ID" value="NZ_JBHTJP010000004.1"/>
</dbReference>
<protein>
    <submittedName>
        <fullName evidence="1">Uncharacterized protein</fullName>
    </submittedName>
</protein>
<gene>
    <name evidence="1" type="ORF">ACFQ1G_01050</name>
</gene>
<dbReference type="EMBL" id="JBHTJP010000004">
    <property type="protein sequence ID" value="MFD0975367.1"/>
    <property type="molecule type" value="Genomic_DNA"/>
</dbReference>
<evidence type="ECO:0000313" key="1">
    <source>
        <dbReference type="EMBL" id="MFD0975367.1"/>
    </source>
</evidence>
<evidence type="ECO:0000313" key="2">
    <source>
        <dbReference type="Proteomes" id="UP001597100"/>
    </source>
</evidence>
<dbReference type="Proteomes" id="UP001597100">
    <property type="component" value="Unassembled WGS sequence"/>
</dbReference>
<accession>A0ABW3IBE1</accession>
<proteinExistence type="predicted"/>
<keyword evidence="2" id="KW-1185">Reference proteome</keyword>